<evidence type="ECO:0000313" key="5">
    <source>
        <dbReference type="Proteomes" id="UP001152320"/>
    </source>
</evidence>
<dbReference type="FunFam" id="3.40.50.720:FF:000363">
    <property type="entry name" value="D-isomer specific 2-hydroxyacid dehydrogenase"/>
    <property type="match status" value="1"/>
</dbReference>
<dbReference type="GO" id="GO:0051287">
    <property type="term" value="F:NAD binding"/>
    <property type="evidence" value="ECO:0007669"/>
    <property type="project" value="InterPro"/>
</dbReference>
<organism evidence="4 5">
    <name type="scientific">Holothuria leucospilota</name>
    <name type="common">Black long sea cucumber</name>
    <name type="synonym">Mertensiothuria leucospilota</name>
    <dbReference type="NCBI Taxonomy" id="206669"/>
    <lineage>
        <taxon>Eukaryota</taxon>
        <taxon>Metazoa</taxon>
        <taxon>Echinodermata</taxon>
        <taxon>Eleutherozoa</taxon>
        <taxon>Echinozoa</taxon>
        <taxon>Holothuroidea</taxon>
        <taxon>Aspidochirotacea</taxon>
        <taxon>Aspidochirotida</taxon>
        <taxon>Holothuriidae</taxon>
        <taxon>Holothuria</taxon>
    </lineage>
</organism>
<reference evidence="4" key="1">
    <citation type="submission" date="2021-10" db="EMBL/GenBank/DDBJ databases">
        <title>Tropical sea cucumber genome reveals ecological adaptation and Cuvierian tubules defense mechanism.</title>
        <authorList>
            <person name="Chen T."/>
        </authorList>
    </citation>
    <scope>NUCLEOTIDE SEQUENCE</scope>
    <source>
        <strain evidence="4">Nanhai2018</strain>
        <tissue evidence="4">Muscle</tissue>
    </source>
</reference>
<evidence type="ECO:0000313" key="4">
    <source>
        <dbReference type="EMBL" id="KAJ8036482.1"/>
    </source>
</evidence>
<evidence type="ECO:0000259" key="3">
    <source>
        <dbReference type="Pfam" id="PF02826"/>
    </source>
</evidence>
<proteinExistence type="predicted"/>
<name>A0A9Q1C0U0_HOLLE</name>
<dbReference type="InterPro" id="IPR036291">
    <property type="entry name" value="NAD(P)-bd_dom_sf"/>
</dbReference>
<dbReference type="OrthoDB" id="298012at2759"/>
<dbReference type="PANTHER" id="PTHR43333">
    <property type="entry name" value="2-HACID_DH_C DOMAIN-CONTAINING PROTEIN"/>
    <property type="match status" value="1"/>
</dbReference>
<sequence length="342" mass="39396">MMENKALPSIVVWSWAAQISNSGEHFEQLLKEKLPSVYIKVFDSTVTNFDEESLEIWKKAEVVVLSPNLYEKFCELRTPKLRWLQFTSAGVDKFLRHAKKCGIQHLPYKVTRLADTYGTTMAEYVIAQIVSNERRFEAMREAQKHCHWNHKEFRFYRRLNQLTIGIVGAGSIGEEVARCCKCFGMKTIGLVRQERPQEKRSKFIDMYRVGTDELPLLVAESDYICSILPDCPETTDFFKGDIFSHATKKPVFMNIGRGNCIEDDTIITSIRKGWLSGAIIDVTRPEPLPKESRLWSVPEVIITPHTSGVVSDELIISNFYENWKKFVNNETLDHLVDVTKSY</sequence>
<evidence type="ECO:0000256" key="1">
    <source>
        <dbReference type="ARBA" id="ARBA00023002"/>
    </source>
</evidence>
<dbReference type="AlphaFoldDB" id="A0A9Q1C0U0"/>
<keyword evidence="2" id="KW-0520">NAD</keyword>
<dbReference type="Pfam" id="PF02826">
    <property type="entry name" value="2-Hacid_dh_C"/>
    <property type="match status" value="1"/>
</dbReference>
<dbReference type="CDD" id="cd05300">
    <property type="entry name" value="2-Hacid_dh_1"/>
    <property type="match status" value="1"/>
</dbReference>
<feature type="domain" description="D-isomer specific 2-hydroxyacid dehydrogenase NAD-binding" evidence="3">
    <location>
        <begin position="127"/>
        <end position="307"/>
    </location>
</feature>
<dbReference type="Proteomes" id="UP001152320">
    <property type="component" value="Chromosome 9"/>
</dbReference>
<protein>
    <submittedName>
        <fullName evidence="4">2-ketogluconate reductase</fullName>
    </submittedName>
</protein>
<keyword evidence="5" id="KW-1185">Reference proteome</keyword>
<keyword evidence="1" id="KW-0560">Oxidoreductase</keyword>
<gene>
    <name evidence="4" type="ORF">HOLleu_20473</name>
</gene>
<comment type="caution">
    <text evidence="4">The sequence shown here is derived from an EMBL/GenBank/DDBJ whole genome shotgun (WGS) entry which is preliminary data.</text>
</comment>
<accession>A0A9Q1C0U0</accession>
<dbReference type="Gene3D" id="3.40.50.720">
    <property type="entry name" value="NAD(P)-binding Rossmann-like Domain"/>
    <property type="match status" value="2"/>
</dbReference>
<dbReference type="InterPro" id="IPR006140">
    <property type="entry name" value="D-isomer_DH_NAD-bd"/>
</dbReference>
<dbReference type="PANTHER" id="PTHR43333:SF1">
    <property type="entry name" value="D-ISOMER SPECIFIC 2-HYDROXYACID DEHYDROGENASE NAD-BINDING DOMAIN-CONTAINING PROTEIN"/>
    <property type="match status" value="1"/>
</dbReference>
<dbReference type="EMBL" id="JAIZAY010000009">
    <property type="protein sequence ID" value="KAJ8036482.1"/>
    <property type="molecule type" value="Genomic_DNA"/>
</dbReference>
<evidence type="ECO:0000256" key="2">
    <source>
        <dbReference type="ARBA" id="ARBA00023027"/>
    </source>
</evidence>
<dbReference type="GO" id="GO:0016491">
    <property type="term" value="F:oxidoreductase activity"/>
    <property type="evidence" value="ECO:0007669"/>
    <property type="project" value="UniProtKB-KW"/>
</dbReference>
<dbReference type="SUPFAM" id="SSF51735">
    <property type="entry name" value="NAD(P)-binding Rossmann-fold domains"/>
    <property type="match status" value="1"/>
</dbReference>